<feature type="transmembrane region" description="Helical" evidence="1">
    <location>
        <begin position="12"/>
        <end position="33"/>
    </location>
</feature>
<sequence length="226" mass="24781">MDHIRKLGFTLIELLSVIAVVGVLMGILVIGVGKVRDKANQVKCVANIRELGKGIMLFANEHYNRLPPSEEGVSSGSYPGPTFGTEVIAFRSTWADYIATVYLDEAYDVLICPARPEEWTAQSRGKYSDYGFNQRLSPVEGEYRKGVPLVTIPDPSNTVLLADSKHATLNAGMFRLLSYTDVDPRHAGSTANVLFVDQHVESIELNLASPPADDEPLGRGQFVPNF</sequence>
<dbReference type="InterPro" id="IPR012902">
    <property type="entry name" value="N_methyl_site"/>
</dbReference>
<dbReference type="Pfam" id="PF07963">
    <property type="entry name" value="N_methyl"/>
    <property type="match status" value="1"/>
</dbReference>
<reference evidence="2 3" key="1">
    <citation type="submission" date="2023-04" db="EMBL/GenBank/DDBJ databases">
        <title>A novel bacteria isolated from coastal sediment.</title>
        <authorList>
            <person name="Liu X.-J."/>
            <person name="Du Z.-J."/>
        </authorList>
    </citation>
    <scope>NUCLEOTIDE SEQUENCE [LARGE SCALE GENOMIC DNA]</scope>
    <source>
        <strain evidence="2 3">SDUM461004</strain>
    </source>
</reference>
<dbReference type="EMBL" id="JARXIC010000012">
    <property type="protein sequence ID" value="MDQ8194513.1"/>
    <property type="molecule type" value="Genomic_DNA"/>
</dbReference>
<name>A0ABU1ALP2_9BACT</name>
<keyword evidence="1" id="KW-0812">Transmembrane</keyword>
<dbReference type="Gene3D" id="3.30.700.10">
    <property type="entry name" value="Glycoprotein, Type 4 Pilin"/>
    <property type="match status" value="1"/>
</dbReference>
<evidence type="ECO:0000313" key="3">
    <source>
        <dbReference type="Proteomes" id="UP001243717"/>
    </source>
</evidence>
<dbReference type="PANTHER" id="PTHR30093">
    <property type="entry name" value="GENERAL SECRETION PATHWAY PROTEIN G"/>
    <property type="match status" value="1"/>
</dbReference>
<dbReference type="SUPFAM" id="SSF54523">
    <property type="entry name" value="Pili subunits"/>
    <property type="match status" value="1"/>
</dbReference>
<keyword evidence="1" id="KW-0472">Membrane</keyword>
<accession>A0ABU1ALP2</accession>
<keyword evidence="1" id="KW-1133">Transmembrane helix</keyword>
<keyword evidence="3" id="KW-1185">Reference proteome</keyword>
<dbReference type="Proteomes" id="UP001243717">
    <property type="component" value="Unassembled WGS sequence"/>
</dbReference>
<gene>
    <name evidence="2" type="ORF">QEH59_08745</name>
</gene>
<comment type="caution">
    <text evidence="2">The sequence shown here is derived from an EMBL/GenBank/DDBJ whole genome shotgun (WGS) entry which is preliminary data.</text>
</comment>
<evidence type="ECO:0000313" key="2">
    <source>
        <dbReference type="EMBL" id="MDQ8194513.1"/>
    </source>
</evidence>
<proteinExistence type="predicted"/>
<dbReference type="RefSeq" id="WP_308984982.1">
    <property type="nucleotide sequence ID" value="NZ_JARXIC010000012.1"/>
</dbReference>
<organism evidence="2 3">
    <name type="scientific">Thalassobacterium sedimentorum</name>
    <dbReference type="NCBI Taxonomy" id="3041258"/>
    <lineage>
        <taxon>Bacteria</taxon>
        <taxon>Pseudomonadati</taxon>
        <taxon>Verrucomicrobiota</taxon>
        <taxon>Opitutia</taxon>
        <taxon>Puniceicoccales</taxon>
        <taxon>Coraliomargaritaceae</taxon>
        <taxon>Thalassobacterium</taxon>
    </lineage>
</organism>
<dbReference type="InterPro" id="IPR045584">
    <property type="entry name" value="Pilin-like"/>
</dbReference>
<protein>
    <submittedName>
        <fullName evidence="2">Type II secretion system protein</fullName>
    </submittedName>
</protein>
<dbReference type="NCBIfam" id="TIGR02532">
    <property type="entry name" value="IV_pilin_GFxxxE"/>
    <property type="match status" value="1"/>
</dbReference>
<evidence type="ECO:0000256" key="1">
    <source>
        <dbReference type="SAM" id="Phobius"/>
    </source>
</evidence>